<dbReference type="AlphaFoldDB" id="A0A0N1HVM6"/>
<dbReference type="EC" id="1.16.1.9" evidence="2"/>
<dbReference type="PANTHER" id="PTHR32361">
    <property type="entry name" value="FERRIC/CUPRIC REDUCTASE TRANSMEMBRANE COMPONENT"/>
    <property type="match status" value="1"/>
</dbReference>
<evidence type="ECO:0000313" key="13">
    <source>
        <dbReference type="EMBL" id="KPI41387.1"/>
    </source>
</evidence>
<evidence type="ECO:0000256" key="7">
    <source>
        <dbReference type="ARBA" id="ARBA00023065"/>
    </source>
</evidence>
<keyword evidence="3" id="KW-0813">Transport</keyword>
<dbReference type="InterPro" id="IPR013130">
    <property type="entry name" value="Fe3_Rdtase_TM_dom"/>
</dbReference>
<evidence type="ECO:0000256" key="4">
    <source>
        <dbReference type="ARBA" id="ARBA00022475"/>
    </source>
</evidence>
<keyword evidence="5 10" id="KW-0812">Transmembrane</keyword>
<feature type="transmembrane region" description="Helical" evidence="10">
    <location>
        <begin position="226"/>
        <end position="245"/>
    </location>
</feature>
<dbReference type="VEuPathDB" id="FungiDB:AB675_9173"/>
<evidence type="ECO:0000256" key="5">
    <source>
        <dbReference type="ARBA" id="ARBA00022692"/>
    </source>
</evidence>
<evidence type="ECO:0000259" key="12">
    <source>
        <dbReference type="Pfam" id="PF08022"/>
    </source>
</evidence>
<accession>A0A0N1HVM6</accession>
<feature type="transmembrane region" description="Helical" evidence="10">
    <location>
        <begin position="384"/>
        <end position="407"/>
    </location>
</feature>
<dbReference type="EMBL" id="LFJN01000009">
    <property type="protein sequence ID" value="KPI41387.1"/>
    <property type="molecule type" value="Genomic_DNA"/>
</dbReference>
<dbReference type="InterPro" id="IPR013112">
    <property type="entry name" value="FAD-bd_8"/>
</dbReference>
<feature type="transmembrane region" description="Helical" evidence="10">
    <location>
        <begin position="24"/>
        <end position="42"/>
    </location>
</feature>
<organism evidence="13 14">
    <name type="scientific">Cyphellophora attinorum</name>
    <dbReference type="NCBI Taxonomy" id="1664694"/>
    <lineage>
        <taxon>Eukaryota</taxon>
        <taxon>Fungi</taxon>
        <taxon>Dikarya</taxon>
        <taxon>Ascomycota</taxon>
        <taxon>Pezizomycotina</taxon>
        <taxon>Eurotiomycetes</taxon>
        <taxon>Chaetothyriomycetidae</taxon>
        <taxon>Chaetothyriales</taxon>
        <taxon>Cyphellophoraceae</taxon>
        <taxon>Cyphellophora</taxon>
    </lineage>
</organism>
<dbReference type="GO" id="GO:0015677">
    <property type="term" value="P:copper ion import"/>
    <property type="evidence" value="ECO:0007669"/>
    <property type="project" value="TreeGrafter"/>
</dbReference>
<feature type="domain" description="FAD-binding 8" evidence="12">
    <location>
        <begin position="294"/>
        <end position="370"/>
    </location>
</feature>
<evidence type="ECO:0000256" key="6">
    <source>
        <dbReference type="ARBA" id="ARBA00022989"/>
    </source>
</evidence>
<dbReference type="GeneID" id="28741564"/>
<keyword evidence="6 10" id="KW-1133">Transmembrane helix</keyword>
<dbReference type="InterPro" id="IPR051410">
    <property type="entry name" value="Ferric/Cupric_Reductase"/>
</dbReference>
<dbReference type="STRING" id="1664694.A0A0N1HVM6"/>
<dbReference type="Gene3D" id="2.40.30.10">
    <property type="entry name" value="Translation factors"/>
    <property type="match status" value="1"/>
</dbReference>
<comment type="subcellular location">
    <subcellularLocation>
        <location evidence="1">Cell membrane</location>
        <topology evidence="1">Multi-pass membrane protein</topology>
    </subcellularLocation>
</comment>
<dbReference type="Gene3D" id="3.40.50.80">
    <property type="entry name" value="Nucleotide-binding domain of ferredoxin-NADP reductase (FNR) module"/>
    <property type="match status" value="1"/>
</dbReference>
<proteinExistence type="predicted"/>
<evidence type="ECO:0000256" key="2">
    <source>
        <dbReference type="ARBA" id="ARBA00012668"/>
    </source>
</evidence>
<dbReference type="CDD" id="cd06186">
    <property type="entry name" value="NOX_Duox_like_FAD_NADP"/>
    <property type="match status" value="1"/>
</dbReference>
<dbReference type="GO" id="GO:0005886">
    <property type="term" value="C:plasma membrane"/>
    <property type="evidence" value="ECO:0007669"/>
    <property type="project" value="UniProtKB-SubCell"/>
</dbReference>
<feature type="domain" description="Ferric oxidoreductase" evidence="11">
    <location>
        <begin position="121"/>
        <end position="239"/>
    </location>
</feature>
<dbReference type="Proteomes" id="UP000038010">
    <property type="component" value="Unassembled WGS sequence"/>
</dbReference>
<keyword evidence="8 10" id="KW-0472">Membrane</keyword>
<evidence type="ECO:0000256" key="3">
    <source>
        <dbReference type="ARBA" id="ARBA00022448"/>
    </source>
</evidence>
<name>A0A0N1HVM6_9EURO</name>
<evidence type="ECO:0000259" key="11">
    <source>
        <dbReference type="Pfam" id="PF01794"/>
    </source>
</evidence>
<dbReference type="SUPFAM" id="SSF63380">
    <property type="entry name" value="Riboflavin synthase domain-like"/>
    <property type="match status" value="1"/>
</dbReference>
<dbReference type="OrthoDB" id="10006946at2759"/>
<dbReference type="GO" id="GO:0006879">
    <property type="term" value="P:intracellular iron ion homeostasis"/>
    <property type="evidence" value="ECO:0007669"/>
    <property type="project" value="TreeGrafter"/>
</dbReference>
<reference evidence="13 14" key="1">
    <citation type="submission" date="2015-06" db="EMBL/GenBank/DDBJ databases">
        <title>Draft genome of the ant-associated black yeast Phialophora attae CBS 131958.</title>
        <authorList>
            <person name="Moreno L.F."/>
            <person name="Stielow B.J."/>
            <person name="de Hoog S."/>
            <person name="Vicente V.A."/>
            <person name="Weiss V.A."/>
            <person name="de Vries M."/>
            <person name="Cruz L.M."/>
            <person name="Souza E.M."/>
        </authorList>
    </citation>
    <scope>NUCLEOTIDE SEQUENCE [LARGE SCALE GENOMIC DNA]</scope>
    <source>
        <strain evidence="13 14">CBS 131958</strain>
    </source>
</reference>
<evidence type="ECO:0000313" key="14">
    <source>
        <dbReference type="Proteomes" id="UP000038010"/>
    </source>
</evidence>
<dbReference type="Pfam" id="PF08022">
    <property type="entry name" value="FAD_binding_8"/>
    <property type="match status" value="1"/>
</dbReference>
<evidence type="ECO:0000256" key="8">
    <source>
        <dbReference type="ARBA" id="ARBA00023136"/>
    </source>
</evidence>
<sequence length="530" mass="58971">MLGYEYIFPTPAEYEVVRQQLETAGFTAWLMPILLLINVYVYRSLKATFASISISISPKKGPSSSRLQILARRIHWNLTQPLNQTLGPPSRLLAAFAYLFYLVYIAQADTGKSYLHLTKSLGHVAVSQLPWHYLLAIKSPNSPITIATGLTHERLNAWHRILGRIIAVLAFGHAALYLKFFVDMGVLKKRLGDWEPRLGLAAVVTMAGLVVGSLAVVRRKSYYRGFYVGHVLMSAALVVELWLHMRWTRRYVAQMGAWWVVNAVLRARQVKAVEASVIEEASDADGLIVLKLGSKDAVIDTWIPGQHVYIRLADGVIGSTVGRKNPFTIADVSKDATQLTLVARKLAGTTAMLKNCHNKAILLEGPYGEAAEYMPSLIKAGKSAGLITLYAAGVGATYILPIYLALLKARGDTVDLRMKWFVKTPADAVWGVDLLRRAEKRVFVSLFLTRAQSGWRGKYKFDVPGLVVHDEREERGSVRRISSMQRSDKEVTVMVCGPPGFSAQLRAEIGRYVKFGTRVVWYEEEFGFGG</sequence>
<dbReference type="GO" id="GO:0006826">
    <property type="term" value="P:iron ion transport"/>
    <property type="evidence" value="ECO:0007669"/>
    <property type="project" value="TreeGrafter"/>
</dbReference>
<evidence type="ECO:0000256" key="1">
    <source>
        <dbReference type="ARBA" id="ARBA00004651"/>
    </source>
</evidence>
<dbReference type="SUPFAM" id="SSF52343">
    <property type="entry name" value="Ferredoxin reductase-like, C-terminal NADP-linked domain"/>
    <property type="match status" value="1"/>
</dbReference>
<keyword evidence="7" id="KW-0406">Ion transport</keyword>
<evidence type="ECO:0000256" key="10">
    <source>
        <dbReference type="SAM" id="Phobius"/>
    </source>
</evidence>
<feature type="transmembrane region" description="Helical" evidence="10">
    <location>
        <begin position="198"/>
        <end position="217"/>
    </location>
</feature>
<dbReference type="Pfam" id="PF01794">
    <property type="entry name" value="Ferric_reduct"/>
    <property type="match status" value="1"/>
</dbReference>
<dbReference type="RefSeq" id="XP_018001350.1">
    <property type="nucleotide sequence ID" value="XM_018149684.1"/>
</dbReference>
<dbReference type="InterPro" id="IPR017938">
    <property type="entry name" value="Riboflavin_synthase-like_b-brl"/>
</dbReference>
<comment type="caution">
    <text evidence="13">The sequence shown here is derived from an EMBL/GenBank/DDBJ whole genome shotgun (WGS) entry which is preliminary data.</text>
</comment>
<comment type="catalytic activity">
    <reaction evidence="9">
        <text>2 a Fe(II)-siderophore + NADP(+) + H(+) = 2 a Fe(III)-siderophore + NADPH</text>
        <dbReference type="Rhea" id="RHEA:28795"/>
        <dbReference type="Rhea" id="RHEA-COMP:11342"/>
        <dbReference type="Rhea" id="RHEA-COMP:11344"/>
        <dbReference type="ChEBI" id="CHEBI:15378"/>
        <dbReference type="ChEBI" id="CHEBI:29033"/>
        <dbReference type="ChEBI" id="CHEBI:29034"/>
        <dbReference type="ChEBI" id="CHEBI:57783"/>
        <dbReference type="ChEBI" id="CHEBI:58349"/>
        <dbReference type="EC" id="1.16.1.9"/>
    </reaction>
</comment>
<feature type="transmembrane region" description="Helical" evidence="10">
    <location>
        <begin position="161"/>
        <end position="178"/>
    </location>
</feature>
<dbReference type="PANTHER" id="PTHR32361:SF9">
    <property type="entry name" value="FERRIC REDUCTASE TRANSMEMBRANE COMPONENT 3-RELATED"/>
    <property type="match status" value="1"/>
</dbReference>
<keyword evidence="14" id="KW-1185">Reference proteome</keyword>
<dbReference type="InterPro" id="IPR039261">
    <property type="entry name" value="FNR_nucleotide-bd"/>
</dbReference>
<evidence type="ECO:0000256" key="9">
    <source>
        <dbReference type="ARBA" id="ARBA00048483"/>
    </source>
</evidence>
<dbReference type="SFLD" id="SFLDG01168">
    <property type="entry name" value="Ferric_reductase_subgroup_(FRE"/>
    <property type="match status" value="1"/>
</dbReference>
<keyword evidence="4" id="KW-1003">Cell membrane</keyword>
<dbReference type="GO" id="GO:0052851">
    <property type="term" value="F:ferric-chelate reductase (NADPH) activity"/>
    <property type="evidence" value="ECO:0007669"/>
    <property type="project" value="UniProtKB-EC"/>
</dbReference>
<gene>
    <name evidence="13" type="ORF">AB675_9173</name>
</gene>
<protein>
    <recommendedName>
        <fullName evidence="2">ferric-chelate reductase (NADPH)</fullName>
        <ecNumber evidence="2">1.16.1.9</ecNumber>
    </recommendedName>
</protein>